<sequence>MNILSNWFLDNATSSSMSVPLNIVILDPRHSFSISMFNMFRANDPPPEEEIGPGDGLGLSKSELLPLVLLPLGDVSFLLLAFLFSSSIIFNLDLITL</sequence>
<keyword evidence="1" id="KW-0472">Membrane</keyword>
<proteinExistence type="predicted"/>
<reference evidence="2" key="2">
    <citation type="submission" date="2021-01" db="EMBL/GenBank/DDBJ databases">
        <authorList>
            <person name="Schikora-Tamarit M.A."/>
        </authorList>
    </citation>
    <scope>NUCLEOTIDE SEQUENCE</scope>
    <source>
        <strain evidence="2">CBS2887</strain>
    </source>
</reference>
<reference evidence="2" key="1">
    <citation type="journal article" date="2021" name="Open Biol.">
        <title>Shared evolutionary footprints suggest mitochondrial oxidative damage underlies multiple complex I losses in fungi.</title>
        <authorList>
            <person name="Schikora-Tamarit M.A."/>
            <person name="Marcet-Houben M."/>
            <person name="Nosek J."/>
            <person name="Gabaldon T."/>
        </authorList>
    </citation>
    <scope>NUCLEOTIDE SEQUENCE</scope>
    <source>
        <strain evidence="2">CBS2887</strain>
    </source>
</reference>
<dbReference type="Proteomes" id="UP000774326">
    <property type="component" value="Unassembled WGS sequence"/>
</dbReference>
<feature type="transmembrane region" description="Helical" evidence="1">
    <location>
        <begin position="75"/>
        <end position="95"/>
    </location>
</feature>
<organism evidence="2 3">
    <name type="scientific">Wickerhamomyces pijperi</name>
    <name type="common">Yeast</name>
    <name type="synonym">Pichia pijperi</name>
    <dbReference type="NCBI Taxonomy" id="599730"/>
    <lineage>
        <taxon>Eukaryota</taxon>
        <taxon>Fungi</taxon>
        <taxon>Dikarya</taxon>
        <taxon>Ascomycota</taxon>
        <taxon>Saccharomycotina</taxon>
        <taxon>Saccharomycetes</taxon>
        <taxon>Phaffomycetales</taxon>
        <taxon>Wickerhamomycetaceae</taxon>
        <taxon>Wickerhamomyces</taxon>
    </lineage>
</organism>
<name>A0A9P8PMD1_WICPI</name>
<comment type="caution">
    <text evidence="2">The sequence shown here is derived from an EMBL/GenBank/DDBJ whole genome shotgun (WGS) entry which is preliminary data.</text>
</comment>
<protein>
    <submittedName>
        <fullName evidence="2">Uncharacterized protein</fullName>
    </submittedName>
</protein>
<gene>
    <name evidence="2" type="ORF">WICPIJ_009505</name>
</gene>
<evidence type="ECO:0000313" key="2">
    <source>
        <dbReference type="EMBL" id="KAH3674717.1"/>
    </source>
</evidence>
<dbReference type="EMBL" id="JAEUBG010005485">
    <property type="protein sequence ID" value="KAH3674717.1"/>
    <property type="molecule type" value="Genomic_DNA"/>
</dbReference>
<dbReference type="AlphaFoldDB" id="A0A9P8PMD1"/>
<keyword evidence="1" id="KW-0812">Transmembrane</keyword>
<keyword evidence="3" id="KW-1185">Reference proteome</keyword>
<keyword evidence="1" id="KW-1133">Transmembrane helix</keyword>
<evidence type="ECO:0000256" key="1">
    <source>
        <dbReference type="SAM" id="Phobius"/>
    </source>
</evidence>
<evidence type="ECO:0000313" key="3">
    <source>
        <dbReference type="Proteomes" id="UP000774326"/>
    </source>
</evidence>
<accession>A0A9P8PMD1</accession>